<sequence length="303" mass="32778">MDDTSRTHLTPLRQPLRSPATPGTPRVSVVVPTYNEAKNLPHVFGLLPEGLHEVIVVDGRSVDGTVEVARQLRPDVRVVLQNRRGKGNAMACGFAAVTGDVVVMLDADGSADPREISRFVSALVAGADYAKGSRFVPGGGSDDITRTRAWGNRWLNRSANLLFGTRYTDLCYGYNAFWVHCLPALELTTGGESSDVKLWGDGFEIETIINTRVAKAGFRIAEVPSFEYNRIFGTSNLNTWRDGFRVLRALVIERVNRVGTAGRIVFSGNTVSEVALPAPRPALEDVGTVGPVPSLSVTDVQTA</sequence>
<gene>
    <name evidence="4" type="ORF">BD833_107145</name>
</gene>
<keyword evidence="4" id="KW-0808">Transferase</keyword>
<dbReference type="PANTHER" id="PTHR48090">
    <property type="entry name" value="UNDECAPRENYL-PHOSPHATE 4-DEOXY-4-FORMAMIDO-L-ARABINOSE TRANSFERASE-RELATED"/>
    <property type="match status" value="1"/>
</dbReference>
<dbReference type="EMBL" id="VNHW01000007">
    <property type="protein sequence ID" value="TYP87205.1"/>
    <property type="molecule type" value="Genomic_DNA"/>
</dbReference>
<name>A0A5S5CUC2_9ACTN</name>
<dbReference type="PANTHER" id="PTHR48090:SF7">
    <property type="entry name" value="RFBJ PROTEIN"/>
    <property type="match status" value="1"/>
</dbReference>
<feature type="domain" description="Glycosyltransferase 2-like" evidence="3">
    <location>
        <begin position="28"/>
        <end position="170"/>
    </location>
</feature>
<evidence type="ECO:0000313" key="4">
    <source>
        <dbReference type="EMBL" id="TYP87205.1"/>
    </source>
</evidence>
<dbReference type="SUPFAM" id="SSF53448">
    <property type="entry name" value="Nucleotide-diphospho-sugar transferases"/>
    <property type="match status" value="1"/>
</dbReference>
<reference evidence="4 5" key="1">
    <citation type="submission" date="2019-07" db="EMBL/GenBank/DDBJ databases">
        <title>Genomic Encyclopedia of Archaeal and Bacterial Type Strains, Phase II (KMG-II): from individual species to whole genera.</title>
        <authorList>
            <person name="Goeker M."/>
        </authorList>
    </citation>
    <scope>NUCLEOTIDE SEQUENCE [LARGE SCALE GENOMIC DNA]</scope>
    <source>
        <strain evidence="4 5">DSM 46842</strain>
    </source>
</reference>
<dbReference type="GO" id="GO:0016740">
    <property type="term" value="F:transferase activity"/>
    <property type="evidence" value="ECO:0007669"/>
    <property type="project" value="UniProtKB-KW"/>
</dbReference>
<comment type="caution">
    <text evidence="4">The sequence shown here is derived from an EMBL/GenBank/DDBJ whole genome shotgun (WGS) entry which is preliminary data.</text>
</comment>
<evidence type="ECO:0000313" key="5">
    <source>
        <dbReference type="Proteomes" id="UP000322499"/>
    </source>
</evidence>
<accession>A0A5S5CUC2</accession>
<dbReference type="InterPro" id="IPR050256">
    <property type="entry name" value="Glycosyltransferase_2"/>
</dbReference>
<protein>
    <submittedName>
        <fullName evidence="4">Glycosyltransferase involved in cell wall biosynthesis</fullName>
    </submittedName>
</protein>
<dbReference type="InterPro" id="IPR001173">
    <property type="entry name" value="Glyco_trans_2-like"/>
</dbReference>
<keyword evidence="5" id="KW-1185">Reference proteome</keyword>
<feature type="region of interest" description="Disordered" evidence="2">
    <location>
        <begin position="1"/>
        <end position="25"/>
    </location>
</feature>
<dbReference type="Pfam" id="PF00535">
    <property type="entry name" value="Glycos_transf_2"/>
    <property type="match status" value="1"/>
</dbReference>
<comment type="similarity">
    <text evidence="1">Belongs to the glycosyltransferase 2 family.</text>
</comment>
<dbReference type="AlphaFoldDB" id="A0A5S5CUC2"/>
<proteinExistence type="inferred from homology"/>
<dbReference type="Gene3D" id="3.90.550.10">
    <property type="entry name" value="Spore Coat Polysaccharide Biosynthesis Protein SpsA, Chain A"/>
    <property type="match status" value="1"/>
</dbReference>
<evidence type="ECO:0000256" key="1">
    <source>
        <dbReference type="ARBA" id="ARBA00006739"/>
    </source>
</evidence>
<dbReference type="Proteomes" id="UP000322499">
    <property type="component" value="Unassembled WGS sequence"/>
</dbReference>
<organism evidence="4 5">
    <name type="scientific">Blastococcus xanthinilyticus</name>
    <dbReference type="NCBI Taxonomy" id="1564164"/>
    <lineage>
        <taxon>Bacteria</taxon>
        <taxon>Bacillati</taxon>
        <taxon>Actinomycetota</taxon>
        <taxon>Actinomycetes</taxon>
        <taxon>Geodermatophilales</taxon>
        <taxon>Geodermatophilaceae</taxon>
        <taxon>Blastococcus</taxon>
    </lineage>
</organism>
<dbReference type="CDD" id="cd04179">
    <property type="entry name" value="DPM_DPG-synthase_like"/>
    <property type="match status" value="1"/>
</dbReference>
<evidence type="ECO:0000259" key="3">
    <source>
        <dbReference type="Pfam" id="PF00535"/>
    </source>
</evidence>
<evidence type="ECO:0000256" key="2">
    <source>
        <dbReference type="SAM" id="MobiDB-lite"/>
    </source>
</evidence>
<dbReference type="InterPro" id="IPR029044">
    <property type="entry name" value="Nucleotide-diphossugar_trans"/>
</dbReference>